<evidence type="ECO:0000313" key="10">
    <source>
        <dbReference type="Proteomes" id="UP001347796"/>
    </source>
</evidence>
<dbReference type="PANTHER" id="PTHR22930:SF85">
    <property type="entry name" value="GH03217P-RELATED"/>
    <property type="match status" value="1"/>
</dbReference>
<comment type="caution">
    <text evidence="9">The sequence shown here is derived from an EMBL/GenBank/DDBJ whole genome shotgun (WGS) entry which is preliminary data.</text>
</comment>
<evidence type="ECO:0000256" key="7">
    <source>
        <dbReference type="ARBA" id="ARBA00023242"/>
    </source>
</evidence>
<gene>
    <name evidence="9" type="ORF">SNE40_019898</name>
</gene>
<evidence type="ECO:0000259" key="8">
    <source>
        <dbReference type="Pfam" id="PF13359"/>
    </source>
</evidence>
<evidence type="ECO:0000256" key="3">
    <source>
        <dbReference type="ARBA" id="ARBA00006958"/>
    </source>
</evidence>
<keyword evidence="7" id="KW-0539">Nucleus</keyword>
<evidence type="ECO:0000256" key="1">
    <source>
        <dbReference type="ARBA" id="ARBA00001968"/>
    </source>
</evidence>
<dbReference type="InterPro" id="IPR045249">
    <property type="entry name" value="HARBI1-like"/>
</dbReference>
<keyword evidence="6" id="KW-0378">Hydrolase</keyword>
<dbReference type="AlphaFoldDB" id="A0AAN8J4I7"/>
<feature type="domain" description="DDE Tnp4" evidence="8">
    <location>
        <begin position="3"/>
        <end position="114"/>
    </location>
</feature>
<accession>A0AAN8J4I7</accession>
<dbReference type="EMBL" id="JAZGQO010000015">
    <property type="protein sequence ID" value="KAK6168710.1"/>
    <property type="molecule type" value="Genomic_DNA"/>
</dbReference>
<evidence type="ECO:0000256" key="4">
    <source>
        <dbReference type="ARBA" id="ARBA00022722"/>
    </source>
</evidence>
<dbReference type="Pfam" id="PF13359">
    <property type="entry name" value="DDE_Tnp_4"/>
    <property type="match status" value="1"/>
</dbReference>
<comment type="subcellular location">
    <subcellularLocation>
        <location evidence="2">Nucleus</location>
    </subcellularLocation>
</comment>
<dbReference type="GO" id="GO:0016787">
    <property type="term" value="F:hydrolase activity"/>
    <property type="evidence" value="ECO:0007669"/>
    <property type="project" value="UniProtKB-KW"/>
</dbReference>
<evidence type="ECO:0000256" key="6">
    <source>
        <dbReference type="ARBA" id="ARBA00022801"/>
    </source>
</evidence>
<evidence type="ECO:0000256" key="2">
    <source>
        <dbReference type="ARBA" id="ARBA00004123"/>
    </source>
</evidence>
<dbReference type="Proteomes" id="UP001347796">
    <property type="component" value="Unassembled WGS sequence"/>
</dbReference>
<proteinExistence type="inferred from homology"/>
<name>A0AAN8J4I7_PATCE</name>
<protein>
    <recommendedName>
        <fullName evidence="8">DDE Tnp4 domain-containing protein</fullName>
    </recommendedName>
</protein>
<evidence type="ECO:0000256" key="5">
    <source>
        <dbReference type="ARBA" id="ARBA00022723"/>
    </source>
</evidence>
<reference evidence="9 10" key="1">
    <citation type="submission" date="2024-01" db="EMBL/GenBank/DDBJ databases">
        <title>The genome of the rayed Mediterranean limpet Patella caerulea (Linnaeus, 1758).</title>
        <authorList>
            <person name="Anh-Thu Weber A."/>
            <person name="Halstead-Nussloch G."/>
        </authorList>
    </citation>
    <scope>NUCLEOTIDE SEQUENCE [LARGE SCALE GENOMIC DNA]</scope>
    <source>
        <strain evidence="9">AATW-2023a</strain>
        <tissue evidence="9">Whole specimen</tissue>
    </source>
</reference>
<dbReference type="PANTHER" id="PTHR22930">
    <property type="match status" value="1"/>
</dbReference>
<organism evidence="9 10">
    <name type="scientific">Patella caerulea</name>
    <name type="common">Rayed Mediterranean limpet</name>
    <dbReference type="NCBI Taxonomy" id="87958"/>
    <lineage>
        <taxon>Eukaryota</taxon>
        <taxon>Metazoa</taxon>
        <taxon>Spiralia</taxon>
        <taxon>Lophotrochozoa</taxon>
        <taxon>Mollusca</taxon>
        <taxon>Gastropoda</taxon>
        <taxon>Patellogastropoda</taxon>
        <taxon>Patelloidea</taxon>
        <taxon>Patellidae</taxon>
        <taxon>Patella</taxon>
    </lineage>
</organism>
<evidence type="ECO:0000313" key="9">
    <source>
        <dbReference type="EMBL" id="KAK6168710.1"/>
    </source>
</evidence>
<keyword evidence="4" id="KW-0540">Nuclease</keyword>
<keyword evidence="10" id="KW-1185">Reference proteome</keyword>
<dbReference type="GO" id="GO:0005634">
    <property type="term" value="C:nucleus"/>
    <property type="evidence" value="ECO:0007669"/>
    <property type="project" value="UniProtKB-SubCell"/>
</dbReference>
<comment type="similarity">
    <text evidence="3">Belongs to the HARBI1 family.</text>
</comment>
<dbReference type="GO" id="GO:0004518">
    <property type="term" value="F:nuclease activity"/>
    <property type="evidence" value="ECO:0007669"/>
    <property type="project" value="UniProtKB-KW"/>
</dbReference>
<keyword evidence="5" id="KW-0479">Metal-binding</keyword>
<comment type="cofactor">
    <cofactor evidence="1">
        <name>a divalent metal cation</name>
        <dbReference type="ChEBI" id="CHEBI:60240"/>
    </cofactor>
</comment>
<dbReference type="InterPro" id="IPR027806">
    <property type="entry name" value="HARBI1_dom"/>
</dbReference>
<sequence length="165" mass="18875">MSYTHVYVGWPGSVNDSRVVRNSDLWDNNHLFGERHLIGDGGYPCKSWLIIPYRNDGNLTQAQRRFNYLLSSNRSIIERSFGRVKGRFRRLMLLNCRSVKKTIKVIMSCFVLHNVCIMSNDDLEGLNIEENGLNDNLGHNPAGVLENDAQGANKRDILRRQIVGE</sequence>
<dbReference type="GO" id="GO:0046872">
    <property type="term" value="F:metal ion binding"/>
    <property type="evidence" value="ECO:0007669"/>
    <property type="project" value="UniProtKB-KW"/>
</dbReference>